<dbReference type="SUPFAM" id="SSF159234">
    <property type="entry name" value="FomD-like"/>
    <property type="match status" value="1"/>
</dbReference>
<dbReference type="RefSeq" id="WP_253763713.1">
    <property type="nucleotide sequence ID" value="NZ_JAMZDZ010000001.1"/>
</dbReference>
<dbReference type="Pfam" id="PF04167">
    <property type="entry name" value="DUF402"/>
    <property type="match status" value="1"/>
</dbReference>
<dbReference type="PANTHER" id="PTHR39159">
    <property type="match status" value="1"/>
</dbReference>
<accession>A0ABV8LIP2</accession>
<keyword evidence="1" id="KW-0378">Hydrolase</keyword>
<reference evidence="4" key="1">
    <citation type="journal article" date="2019" name="Int. J. Syst. Evol. Microbiol.">
        <title>The Global Catalogue of Microorganisms (GCM) 10K type strain sequencing project: providing services to taxonomists for standard genome sequencing and annotation.</title>
        <authorList>
            <consortium name="The Broad Institute Genomics Platform"/>
            <consortium name="The Broad Institute Genome Sequencing Center for Infectious Disease"/>
            <person name="Wu L."/>
            <person name="Ma J."/>
        </authorList>
    </citation>
    <scope>NUCLEOTIDE SEQUENCE [LARGE SCALE GENOMIC DNA]</scope>
    <source>
        <strain evidence="4">CGMCC 4.7289</strain>
    </source>
</reference>
<comment type="caution">
    <text evidence="3">The sequence shown here is derived from an EMBL/GenBank/DDBJ whole genome shotgun (WGS) entry which is preliminary data.</text>
</comment>
<organism evidence="3 4">
    <name type="scientific">Hamadaea flava</name>
    <dbReference type="NCBI Taxonomy" id="1742688"/>
    <lineage>
        <taxon>Bacteria</taxon>
        <taxon>Bacillati</taxon>
        <taxon>Actinomycetota</taxon>
        <taxon>Actinomycetes</taxon>
        <taxon>Micromonosporales</taxon>
        <taxon>Micromonosporaceae</taxon>
        <taxon>Hamadaea</taxon>
    </lineage>
</organism>
<feature type="domain" description="DUF402" evidence="2">
    <location>
        <begin position="49"/>
        <end position="147"/>
    </location>
</feature>
<evidence type="ECO:0000256" key="1">
    <source>
        <dbReference type="ARBA" id="ARBA00022801"/>
    </source>
</evidence>
<dbReference type="Gene3D" id="2.40.380.10">
    <property type="entry name" value="FomD-like"/>
    <property type="match status" value="1"/>
</dbReference>
<evidence type="ECO:0000313" key="3">
    <source>
        <dbReference type="EMBL" id="MFC4130113.1"/>
    </source>
</evidence>
<evidence type="ECO:0000313" key="4">
    <source>
        <dbReference type="Proteomes" id="UP001595816"/>
    </source>
</evidence>
<evidence type="ECO:0000259" key="2">
    <source>
        <dbReference type="Pfam" id="PF04167"/>
    </source>
</evidence>
<sequence>MGDRVRVEITKFDGTPHRGYPAVLLGSDDYGRWLGVLPGTVSDSGIRHERPWVLLVPEDAWWTAMFNPPPQGSEIYCDITTPAEWIADRVLLADLDLDVKRRRESGVVLLVDTDEFDEHRQRFAYPAGLVEQAWAAARYLQRALADGSEPFASVYRQWLDKVVAWAPVDLAADPHDQA</sequence>
<keyword evidence="4" id="KW-1185">Reference proteome</keyword>
<dbReference type="InterPro" id="IPR007295">
    <property type="entry name" value="DUF402"/>
</dbReference>
<gene>
    <name evidence="3" type="ORF">ACFOZ4_05780</name>
</gene>
<dbReference type="PANTHER" id="PTHR39159:SF1">
    <property type="entry name" value="UPF0374 PROTEIN YGAC"/>
    <property type="match status" value="1"/>
</dbReference>
<dbReference type="EMBL" id="JBHSAY010000005">
    <property type="protein sequence ID" value="MFC4130113.1"/>
    <property type="molecule type" value="Genomic_DNA"/>
</dbReference>
<dbReference type="InterPro" id="IPR050212">
    <property type="entry name" value="Ntdp-like"/>
</dbReference>
<dbReference type="Proteomes" id="UP001595816">
    <property type="component" value="Unassembled WGS sequence"/>
</dbReference>
<dbReference type="InterPro" id="IPR035930">
    <property type="entry name" value="FomD-like_sf"/>
</dbReference>
<proteinExistence type="predicted"/>
<protein>
    <submittedName>
        <fullName evidence="3">DUF402 domain-containing protein</fullName>
    </submittedName>
</protein>
<name>A0ABV8LIP2_9ACTN</name>